<name>A0A383E3X2_9ZZZZ</name>
<proteinExistence type="predicted"/>
<reference evidence="2" key="1">
    <citation type="submission" date="2018-05" db="EMBL/GenBank/DDBJ databases">
        <authorList>
            <person name="Lanie J.A."/>
            <person name="Ng W.-L."/>
            <person name="Kazmierczak K.M."/>
            <person name="Andrzejewski T.M."/>
            <person name="Davidsen T.M."/>
            <person name="Wayne K.J."/>
            <person name="Tettelin H."/>
            <person name="Glass J.I."/>
            <person name="Rusch D."/>
            <person name="Podicherti R."/>
            <person name="Tsui H.-C.T."/>
            <person name="Winkler M.E."/>
        </authorList>
    </citation>
    <scope>NUCLEOTIDE SEQUENCE</scope>
</reference>
<dbReference type="EMBL" id="UINC01222480">
    <property type="protein sequence ID" value="SVE51284.1"/>
    <property type="molecule type" value="Genomic_DNA"/>
</dbReference>
<dbReference type="PANTHER" id="PTHR43751">
    <property type="entry name" value="SULFATASE"/>
    <property type="match status" value="1"/>
</dbReference>
<feature type="domain" description="Sulfatase N-terminal" evidence="1">
    <location>
        <begin position="6"/>
        <end position="57"/>
    </location>
</feature>
<dbReference type="InterPro" id="IPR000917">
    <property type="entry name" value="Sulfatase_N"/>
</dbReference>
<dbReference type="Pfam" id="PF00884">
    <property type="entry name" value="Sulfatase"/>
    <property type="match status" value="1"/>
</dbReference>
<protein>
    <recommendedName>
        <fullName evidence="1">Sulfatase N-terminal domain-containing protein</fullName>
    </recommendedName>
</protein>
<dbReference type="Gene3D" id="3.40.720.10">
    <property type="entry name" value="Alkaline Phosphatase, subunit A"/>
    <property type="match status" value="1"/>
</dbReference>
<sequence>MATPRPNLLLILTDHWRGDSLGRLGHPAADTPHLDSLSSGGTTFTSAYTPCPSCIAAR</sequence>
<dbReference type="PANTHER" id="PTHR43751:SF3">
    <property type="entry name" value="SULFATASE N-TERMINAL DOMAIN-CONTAINING PROTEIN"/>
    <property type="match status" value="1"/>
</dbReference>
<accession>A0A383E3X2</accession>
<feature type="non-terminal residue" evidence="2">
    <location>
        <position position="58"/>
    </location>
</feature>
<evidence type="ECO:0000259" key="1">
    <source>
        <dbReference type="Pfam" id="PF00884"/>
    </source>
</evidence>
<evidence type="ECO:0000313" key="2">
    <source>
        <dbReference type="EMBL" id="SVE51284.1"/>
    </source>
</evidence>
<dbReference type="SUPFAM" id="SSF53649">
    <property type="entry name" value="Alkaline phosphatase-like"/>
    <property type="match status" value="1"/>
</dbReference>
<dbReference type="InterPro" id="IPR052701">
    <property type="entry name" value="GAG_Ulvan_Degrading_Sulfatases"/>
</dbReference>
<gene>
    <name evidence="2" type="ORF">METZ01_LOCUS504138</name>
</gene>
<dbReference type="AlphaFoldDB" id="A0A383E3X2"/>
<dbReference type="InterPro" id="IPR017850">
    <property type="entry name" value="Alkaline_phosphatase_core_sf"/>
</dbReference>
<organism evidence="2">
    <name type="scientific">marine metagenome</name>
    <dbReference type="NCBI Taxonomy" id="408172"/>
    <lineage>
        <taxon>unclassified sequences</taxon>
        <taxon>metagenomes</taxon>
        <taxon>ecological metagenomes</taxon>
    </lineage>
</organism>